<evidence type="ECO:0000256" key="3">
    <source>
        <dbReference type="ARBA" id="ARBA00022989"/>
    </source>
</evidence>
<comment type="subcellular location">
    <subcellularLocation>
        <location evidence="1">Membrane</location>
        <topology evidence="1">Multi-pass membrane protein</topology>
    </subcellularLocation>
</comment>
<dbReference type="InterPro" id="IPR050598">
    <property type="entry name" value="AminoAcid_Transporter"/>
</dbReference>
<keyword evidence="7" id="KW-1185">Reference proteome</keyword>
<dbReference type="GO" id="GO:0016020">
    <property type="term" value="C:membrane"/>
    <property type="evidence" value="ECO:0007669"/>
    <property type="project" value="UniProtKB-SubCell"/>
</dbReference>
<feature type="transmembrane region" description="Helical" evidence="5">
    <location>
        <begin position="288"/>
        <end position="311"/>
    </location>
</feature>
<dbReference type="PANTHER" id="PTHR11785:SF531">
    <property type="entry name" value="LARGE NEUTRAL AMINO ACIDS TRANSPORTER SMALL SUBUNIT 1"/>
    <property type="match status" value="1"/>
</dbReference>
<dbReference type="EMBL" id="KQ459910">
    <property type="protein sequence ID" value="KPJ19339.1"/>
    <property type="molecule type" value="Genomic_DNA"/>
</dbReference>
<sequence length="455" mass="48891">MEPPTDEGDKDGGALEAKMSLLNGITVIVGSIIGSGIFVSPTGVLKHTGSVNASLLVWIASGIFSMIGAYCYAELGTMIKLSGADYAYIMETFGPFAAFIRLWIELLLTFVNCWSVRAATRVQDWFTYAKLLALFIIIAAGVYQLCRGKVEHFTFEGTTSDVTSIALSFYSGLFAYNGWNYLNFIIEELKDPVKNLPRAIAISVALVTIVYTFTNVAFYTTLSPNEVLGSAAVAVTFAERLFGWFALCIPLFVAASTFGAVNGVLLTSSRLFYAGAAQGQMPSALTMVSARATPAHAVLAVALLSLLYLTVSDIYALINYVGFATWLSIGAAVLCLPVLRYTRPDLERPIRVNLFFPVIYIICTILVVAVPAVASPAETGVGCLMILTAVPVYLLLLAPRTRIKALGSLTGSSTRLMQKLTLSVRPKIKYHLLATLASANASTSTLCSVAFGRFS</sequence>
<keyword evidence="3 5" id="KW-1133">Transmembrane helix</keyword>
<evidence type="ECO:0000313" key="7">
    <source>
        <dbReference type="Proteomes" id="UP000053240"/>
    </source>
</evidence>
<dbReference type="Gene3D" id="1.20.1740.10">
    <property type="entry name" value="Amino acid/polyamine transporter I"/>
    <property type="match status" value="1"/>
</dbReference>
<feature type="transmembrane region" description="Helical" evidence="5">
    <location>
        <begin position="379"/>
        <end position="398"/>
    </location>
</feature>
<evidence type="ECO:0000313" key="6">
    <source>
        <dbReference type="EMBL" id="KPJ19339.1"/>
    </source>
</evidence>
<keyword evidence="4 5" id="KW-0472">Membrane</keyword>
<dbReference type="GO" id="GO:0015179">
    <property type="term" value="F:L-amino acid transmembrane transporter activity"/>
    <property type="evidence" value="ECO:0007669"/>
    <property type="project" value="TreeGrafter"/>
</dbReference>
<feature type="transmembrane region" description="Helical" evidence="5">
    <location>
        <begin position="242"/>
        <end position="267"/>
    </location>
</feature>
<feature type="transmembrane region" description="Helical" evidence="5">
    <location>
        <begin position="165"/>
        <end position="186"/>
    </location>
</feature>
<keyword evidence="2 5" id="KW-0812">Transmembrane</keyword>
<feature type="transmembrane region" description="Helical" evidence="5">
    <location>
        <begin position="198"/>
        <end position="222"/>
    </location>
</feature>
<feature type="transmembrane region" description="Helical" evidence="5">
    <location>
        <begin position="51"/>
        <end position="73"/>
    </location>
</feature>
<evidence type="ECO:0000256" key="4">
    <source>
        <dbReference type="ARBA" id="ARBA00023136"/>
    </source>
</evidence>
<dbReference type="PANTHER" id="PTHR11785">
    <property type="entry name" value="AMINO ACID TRANSPORTER"/>
    <property type="match status" value="1"/>
</dbReference>
<feature type="transmembrane region" description="Helical" evidence="5">
    <location>
        <begin position="93"/>
        <end position="113"/>
    </location>
</feature>
<reference evidence="6 7" key="1">
    <citation type="journal article" date="2015" name="Nat. Commun.">
        <title>Outbred genome sequencing and CRISPR/Cas9 gene editing in butterflies.</title>
        <authorList>
            <person name="Li X."/>
            <person name="Fan D."/>
            <person name="Zhang W."/>
            <person name="Liu G."/>
            <person name="Zhang L."/>
            <person name="Zhao L."/>
            <person name="Fang X."/>
            <person name="Chen L."/>
            <person name="Dong Y."/>
            <person name="Chen Y."/>
            <person name="Ding Y."/>
            <person name="Zhao R."/>
            <person name="Feng M."/>
            <person name="Zhu Y."/>
            <person name="Feng Y."/>
            <person name="Jiang X."/>
            <person name="Zhu D."/>
            <person name="Xiang H."/>
            <person name="Feng X."/>
            <person name="Li S."/>
            <person name="Wang J."/>
            <person name="Zhang G."/>
            <person name="Kronforst M.R."/>
            <person name="Wang W."/>
        </authorList>
    </citation>
    <scope>NUCLEOTIDE SEQUENCE [LARGE SCALE GENOMIC DNA]</scope>
    <source>
        <strain evidence="6">Ya'a_city_454_Pm</strain>
        <tissue evidence="6">Whole body</tissue>
    </source>
</reference>
<dbReference type="Proteomes" id="UP000053240">
    <property type="component" value="Unassembled WGS sequence"/>
</dbReference>
<feature type="transmembrane region" description="Helical" evidence="5">
    <location>
        <begin position="317"/>
        <end position="342"/>
    </location>
</feature>
<dbReference type="AlphaFoldDB" id="A0A0N1IQ90"/>
<proteinExistence type="predicted"/>
<dbReference type="InterPro" id="IPR002293">
    <property type="entry name" value="AA/rel_permease1"/>
</dbReference>
<dbReference type="FunCoup" id="A0A0N1IQ90">
    <property type="interactions" value="157"/>
</dbReference>
<feature type="transmembrane region" description="Helical" evidence="5">
    <location>
        <begin position="354"/>
        <end position="373"/>
    </location>
</feature>
<name>A0A0N1IQ90_PAPMA</name>
<dbReference type="InParanoid" id="A0A0N1IQ90"/>
<evidence type="ECO:0000256" key="5">
    <source>
        <dbReference type="SAM" id="Phobius"/>
    </source>
</evidence>
<evidence type="ECO:0000256" key="1">
    <source>
        <dbReference type="ARBA" id="ARBA00004141"/>
    </source>
</evidence>
<dbReference type="STRING" id="76193.A0A0N1IQ90"/>
<organism evidence="6 7">
    <name type="scientific">Papilio machaon</name>
    <name type="common">Old World swallowtail butterfly</name>
    <dbReference type="NCBI Taxonomy" id="76193"/>
    <lineage>
        <taxon>Eukaryota</taxon>
        <taxon>Metazoa</taxon>
        <taxon>Ecdysozoa</taxon>
        <taxon>Arthropoda</taxon>
        <taxon>Hexapoda</taxon>
        <taxon>Insecta</taxon>
        <taxon>Pterygota</taxon>
        <taxon>Neoptera</taxon>
        <taxon>Endopterygota</taxon>
        <taxon>Lepidoptera</taxon>
        <taxon>Glossata</taxon>
        <taxon>Ditrysia</taxon>
        <taxon>Papilionoidea</taxon>
        <taxon>Papilionidae</taxon>
        <taxon>Papilioninae</taxon>
        <taxon>Papilio</taxon>
    </lineage>
</organism>
<gene>
    <name evidence="6" type="ORF">RR48_01973</name>
</gene>
<dbReference type="Pfam" id="PF13520">
    <property type="entry name" value="AA_permease_2"/>
    <property type="match status" value="1"/>
</dbReference>
<protein>
    <submittedName>
        <fullName evidence="6">Y+L amino acid transporter 2</fullName>
    </submittedName>
</protein>
<feature type="transmembrane region" description="Helical" evidence="5">
    <location>
        <begin position="20"/>
        <end position="39"/>
    </location>
</feature>
<dbReference type="PIRSF" id="PIRSF006060">
    <property type="entry name" value="AA_transporter"/>
    <property type="match status" value="1"/>
</dbReference>
<accession>A0A0N1IQ90</accession>
<feature type="transmembrane region" description="Helical" evidence="5">
    <location>
        <begin position="125"/>
        <end position="145"/>
    </location>
</feature>
<evidence type="ECO:0000256" key="2">
    <source>
        <dbReference type="ARBA" id="ARBA00022692"/>
    </source>
</evidence>